<dbReference type="GO" id="GO:0008168">
    <property type="term" value="F:methyltransferase activity"/>
    <property type="evidence" value="ECO:0007669"/>
    <property type="project" value="UniProtKB-UniRule"/>
</dbReference>
<keyword evidence="2 4" id="KW-0808">Transferase</keyword>
<dbReference type="Proteomes" id="UP000694428">
    <property type="component" value="Unplaced"/>
</dbReference>
<evidence type="ECO:0000313" key="6">
    <source>
        <dbReference type="Ensembl" id="ENSPSTP00000018830.1"/>
    </source>
</evidence>
<comment type="caution">
    <text evidence="4">Lacks conserved residue(s) required for the propagation of feature annotation.</text>
</comment>
<dbReference type="InterPro" id="IPR021867">
    <property type="entry name" value="Bmt2/SAMTOR"/>
</dbReference>
<evidence type="ECO:0000256" key="1">
    <source>
        <dbReference type="ARBA" id="ARBA00022603"/>
    </source>
</evidence>
<keyword evidence="3 4" id="KW-0949">S-adenosyl-L-methionine</keyword>
<dbReference type="SMR" id="A0A8C9FQE9"/>
<feature type="compositionally biased region" description="Pro residues" evidence="5">
    <location>
        <begin position="17"/>
        <end position="27"/>
    </location>
</feature>
<comment type="similarity">
    <text evidence="4">Belongs to the BMT2 family.</text>
</comment>
<name>A0A8C9FQE9_PAVCR</name>
<dbReference type="PANTHER" id="PTHR21008:SF0">
    <property type="entry name" value="S-ADENOSYLMETHIONINE SENSOR UPSTREAM OF MTORC1"/>
    <property type="match status" value="1"/>
</dbReference>
<dbReference type="HAMAP" id="MF_03044">
    <property type="entry name" value="BMT2"/>
    <property type="match status" value="1"/>
</dbReference>
<feature type="region of interest" description="Disordered" evidence="5">
    <location>
        <begin position="1"/>
        <end position="37"/>
    </location>
</feature>
<comment type="function">
    <text evidence="4">S-adenosyl-L-methionine-binding protein that acts as an inhibitor of mTORC1 signaling via interaction with the GATOR1 and KICSTOR complexes. Acts as a sensor of S-adenosyl-L-methionine to signal methionine sufficiency to mTORC1: in presence of methionine, binds S-adenosyl-L-methionine, leading to disrupt interaction with the GATOR1 and KICSTOR complexes and promote mTORC1 signaling. Upon methionine starvation, S-adenosyl-L-methionine levels are reduced, thereby promoting the association with GATOR1 and KICSTOR, leading to inhibit mTORC1 signaling. Probably also acts as a S-adenosyl-L-methionine-dependent methyltransferase.</text>
</comment>
<proteinExistence type="inferred from homology"/>
<dbReference type="GO" id="GO:1904262">
    <property type="term" value="P:negative regulation of TORC1 signaling"/>
    <property type="evidence" value="ECO:0007669"/>
    <property type="project" value="TreeGrafter"/>
</dbReference>
<comment type="subunit">
    <text evidence="4">Interacts with the GATOR1 complex; interaction is disrupted when BMT2/SAMTOR binds S-adenosyl-L-methionine. Interacts with the KICSTOR complex; interaction is disrupted when BMT2/SAMTOR binds S-adenosyl-L-methionine.</text>
</comment>
<keyword evidence="1 4" id="KW-0489">Methyltransferase</keyword>
<organism evidence="6 7">
    <name type="scientific">Pavo cristatus</name>
    <name type="common">Indian peafowl</name>
    <name type="synonym">Blue peafowl</name>
    <dbReference type="NCBI Taxonomy" id="9049"/>
    <lineage>
        <taxon>Eukaryota</taxon>
        <taxon>Metazoa</taxon>
        <taxon>Chordata</taxon>
        <taxon>Craniata</taxon>
        <taxon>Vertebrata</taxon>
        <taxon>Euteleostomi</taxon>
        <taxon>Archelosauria</taxon>
        <taxon>Archosauria</taxon>
        <taxon>Dinosauria</taxon>
        <taxon>Saurischia</taxon>
        <taxon>Theropoda</taxon>
        <taxon>Coelurosauria</taxon>
        <taxon>Aves</taxon>
        <taxon>Neognathae</taxon>
        <taxon>Galloanserae</taxon>
        <taxon>Galliformes</taxon>
        <taxon>Phasianidae</taxon>
        <taxon>Phasianinae</taxon>
        <taxon>Pavo</taxon>
    </lineage>
</organism>
<keyword evidence="7" id="KW-1185">Reference proteome</keyword>
<evidence type="ECO:0000256" key="4">
    <source>
        <dbReference type="HAMAP-Rule" id="MF_03044"/>
    </source>
</evidence>
<dbReference type="FunFam" id="3.40.50.150:FF:000089">
    <property type="entry name" value="S-adenosylmethionine sensor upstream of mTORC1"/>
    <property type="match status" value="1"/>
</dbReference>
<feature type="compositionally biased region" description="Basic and acidic residues" evidence="5">
    <location>
        <begin position="28"/>
        <end position="37"/>
    </location>
</feature>
<dbReference type="SUPFAM" id="SSF53335">
    <property type="entry name" value="S-adenosyl-L-methionine-dependent methyltransferases"/>
    <property type="match status" value="1"/>
</dbReference>
<evidence type="ECO:0000256" key="2">
    <source>
        <dbReference type="ARBA" id="ARBA00022679"/>
    </source>
</evidence>
<feature type="compositionally biased region" description="Low complexity" evidence="5">
    <location>
        <begin position="1"/>
        <end position="16"/>
    </location>
</feature>
<reference evidence="6" key="1">
    <citation type="submission" date="2025-08" db="UniProtKB">
        <authorList>
            <consortium name="Ensembl"/>
        </authorList>
    </citation>
    <scope>IDENTIFICATION</scope>
</reference>
<sequence>MEAAPRSRPRPGGAAASPPPPPPPPAPEQERKLEQEKLSGVVKSVHRRLRKKYREVGDFDKIWREHCEDEETLCEYAVAMKNLADNHWAKTCEGEGRIEWCCSVCREYFQNGGKRKALEKDEKRALLASKTTPALNVSQPPKIEDPLPNFGLTNHEAIPEDVYKCDFLNLQIQQPLQLAQDAIDAFLKQLKNPIDSLPGELFHVVVFSLLLSYFPSPYQRWICCKKAHELLVLNGLLLVITPDSSHQNRRAMMMKSWKIAIESLGFKRFKYSKFSHMHLMAFRKTSLQTTSDLVSRNYPGMLYIPQDFNSIEDEEYSNTSCYIRSDMEDEQLAYGFMELPDAPYDSDSGESQSSSIPFYELEDPVLLLS</sequence>
<evidence type="ECO:0000313" key="7">
    <source>
        <dbReference type="Proteomes" id="UP000694428"/>
    </source>
</evidence>
<dbReference type="Ensembl" id="ENSPSTT00000019732.1">
    <property type="protein sequence ID" value="ENSPSTP00000018830.1"/>
    <property type="gene ID" value="ENSPSTG00000013561.1"/>
</dbReference>
<dbReference type="Gene3D" id="3.40.50.150">
    <property type="entry name" value="Vaccinia Virus protein VP39"/>
    <property type="match status" value="1"/>
</dbReference>
<dbReference type="Pfam" id="PF11968">
    <property type="entry name" value="Bmt2"/>
    <property type="match status" value="1"/>
</dbReference>
<dbReference type="GO" id="GO:0032259">
    <property type="term" value="P:methylation"/>
    <property type="evidence" value="ECO:0007669"/>
    <property type="project" value="UniProtKB-KW"/>
</dbReference>
<gene>
    <name evidence="4" type="primary">BMT2</name>
    <name evidence="4" type="synonym">SAMTOR</name>
</gene>
<protein>
    <recommendedName>
        <fullName evidence="4">S-adenosylmethionine sensor upstream of mTORC1</fullName>
    </recommendedName>
    <alternativeName>
        <fullName evidence="4">Probable methyltransferase BMT2 homolog</fullName>
        <ecNumber evidence="4">2.1.1.-</ecNumber>
    </alternativeName>
</protein>
<accession>A0A8C9FQE9</accession>
<evidence type="ECO:0000256" key="5">
    <source>
        <dbReference type="SAM" id="MobiDB-lite"/>
    </source>
</evidence>
<dbReference type="InterPro" id="IPR029063">
    <property type="entry name" value="SAM-dependent_MTases_sf"/>
</dbReference>
<dbReference type="AlphaFoldDB" id="A0A8C9FQE9"/>
<evidence type="ECO:0000256" key="3">
    <source>
        <dbReference type="ARBA" id="ARBA00022691"/>
    </source>
</evidence>
<reference evidence="6" key="2">
    <citation type="submission" date="2025-09" db="UniProtKB">
        <authorList>
            <consortium name="Ensembl"/>
        </authorList>
    </citation>
    <scope>IDENTIFICATION</scope>
</reference>
<dbReference type="PANTHER" id="PTHR21008">
    <property type="entry name" value="S-ADENOSYLMETHIONINE SENSOR UPSTREAM OF MTORC1-RELATED"/>
    <property type="match status" value="1"/>
</dbReference>
<dbReference type="EC" id="2.1.1.-" evidence="4"/>